<gene>
    <name evidence="2" type="ORF">GPUH_LOCUS8701</name>
</gene>
<dbReference type="Proteomes" id="UP000271098">
    <property type="component" value="Unassembled WGS sequence"/>
</dbReference>
<keyword evidence="1" id="KW-0812">Transmembrane</keyword>
<sequence length="60" mass="6697">MAGKAIRLSRRCVIAVFSLLWIFLFLSHLVFSSLQLAAVRAIDEMFTGLAASRHDADCTR</sequence>
<keyword evidence="3" id="KW-1185">Reference proteome</keyword>
<evidence type="ECO:0000313" key="3">
    <source>
        <dbReference type="Proteomes" id="UP000271098"/>
    </source>
</evidence>
<evidence type="ECO:0000313" key="4">
    <source>
        <dbReference type="WBParaSite" id="GPUH_0000871001-mRNA-1"/>
    </source>
</evidence>
<evidence type="ECO:0000313" key="2">
    <source>
        <dbReference type="EMBL" id="VDK64523.1"/>
    </source>
</evidence>
<feature type="transmembrane region" description="Helical" evidence="1">
    <location>
        <begin position="12"/>
        <end position="31"/>
    </location>
</feature>
<organism evidence="4">
    <name type="scientific">Gongylonema pulchrum</name>
    <dbReference type="NCBI Taxonomy" id="637853"/>
    <lineage>
        <taxon>Eukaryota</taxon>
        <taxon>Metazoa</taxon>
        <taxon>Ecdysozoa</taxon>
        <taxon>Nematoda</taxon>
        <taxon>Chromadorea</taxon>
        <taxon>Rhabditida</taxon>
        <taxon>Spirurina</taxon>
        <taxon>Spiruromorpha</taxon>
        <taxon>Spiruroidea</taxon>
        <taxon>Gongylonematidae</taxon>
        <taxon>Gongylonema</taxon>
    </lineage>
</organism>
<keyword evidence="1" id="KW-0472">Membrane</keyword>
<proteinExistence type="predicted"/>
<dbReference type="WBParaSite" id="GPUH_0000871001-mRNA-1">
    <property type="protein sequence ID" value="GPUH_0000871001-mRNA-1"/>
    <property type="gene ID" value="GPUH_0000871001"/>
</dbReference>
<evidence type="ECO:0000256" key="1">
    <source>
        <dbReference type="SAM" id="Phobius"/>
    </source>
</evidence>
<protein>
    <submittedName>
        <fullName evidence="4">Inner membrane protein</fullName>
    </submittedName>
</protein>
<reference evidence="2 3" key="2">
    <citation type="submission" date="2018-11" db="EMBL/GenBank/DDBJ databases">
        <authorList>
            <consortium name="Pathogen Informatics"/>
        </authorList>
    </citation>
    <scope>NUCLEOTIDE SEQUENCE [LARGE SCALE GENOMIC DNA]</scope>
</reference>
<reference evidence="4" key="1">
    <citation type="submission" date="2016-06" db="UniProtKB">
        <authorList>
            <consortium name="WormBaseParasite"/>
        </authorList>
    </citation>
    <scope>IDENTIFICATION</scope>
</reference>
<name>A0A183DJ09_9BILA</name>
<keyword evidence="1" id="KW-1133">Transmembrane helix</keyword>
<accession>A0A183DJ09</accession>
<dbReference type="EMBL" id="UYRT01026048">
    <property type="protein sequence ID" value="VDK64523.1"/>
    <property type="molecule type" value="Genomic_DNA"/>
</dbReference>
<dbReference type="AlphaFoldDB" id="A0A183DJ09"/>